<reference evidence="1 2" key="3">
    <citation type="journal article" date="2013" name="Rice">
        <title>Improvement of the Oryza sativa Nipponbare reference genome using next generation sequence and optical map data.</title>
        <authorList>
            <person name="Kawahara Y."/>
            <person name="de la Bastide M."/>
            <person name="Hamilton J.P."/>
            <person name="Kanamori H."/>
            <person name="McCombie W.R."/>
            <person name="Ouyang S."/>
            <person name="Schwartz D.C."/>
            <person name="Tanaka T."/>
            <person name="Wu J."/>
            <person name="Zhou S."/>
            <person name="Childs K.L."/>
            <person name="Davidson R.M."/>
            <person name="Lin H."/>
            <person name="Quesada-Ocampo L."/>
            <person name="Vaillancourt B."/>
            <person name="Sakai H."/>
            <person name="Lee S.S."/>
            <person name="Kim J."/>
            <person name="Numa H."/>
            <person name="Itoh T."/>
            <person name="Buell C.R."/>
            <person name="Matsumoto T."/>
        </authorList>
    </citation>
    <scope>NUCLEOTIDE SEQUENCE [LARGE SCALE GENOMIC DNA]</scope>
    <source>
        <strain evidence="2">cv. Nipponbare</strain>
    </source>
</reference>
<evidence type="ECO:0000313" key="1">
    <source>
        <dbReference type="EMBL" id="BAT13772.1"/>
    </source>
</evidence>
<sequence length="96" mass="10919">MVFVTSLPCRHYYEPSTVVKRWRGGSSVKPRWRDGWSDRRLASMTRTAVVLQQHHSTTASSSISKCAAIHARSPYLSPPRFLPLPLSNLQTLPSRR</sequence>
<dbReference type="EMBL" id="AP014967">
    <property type="protein sequence ID" value="BAT13772.1"/>
    <property type="molecule type" value="Genomic_DNA"/>
</dbReference>
<reference evidence="2" key="1">
    <citation type="journal article" date="2005" name="Nature">
        <title>The map-based sequence of the rice genome.</title>
        <authorList>
            <consortium name="International rice genome sequencing project (IRGSP)"/>
            <person name="Matsumoto T."/>
            <person name="Wu J."/>
            <person name="Kanamori H."/>
            <person name="Katayose Y."/>
            <person name="Fujisawa M."/>
            <person name="Namiki N."/>
            <person name="Mizuno H."/>
            <person name="Yamamoto K."/>
            <person name="Antonio B.A."/>
            <person name="Baba T."/>
            <person name="Sakata K."/>
            <person name="Nagamura Y."/>
            <person name="Aoki H."/>
            <person name="Arikawa K."/>
            <person name="Arita K."/>
            <person name="Bito T."/>
            <person name="Chiden Y."/>
            <person name="Fujitsuka N."/>
            <person name="Fukunaka R."/>
            <person name="Hamada M."/>
            <person name="Harada C."/>
            <person name="Hayashi A."/>
            <person name="Hijishita S."/>
            <person name="Honda M."/>
            <person name="Hosokawa S."/>
            <person name="Ichikawa Y."/>
            <person name="Idonuma A."/>
            <person name="Iijima M."/>
            <person name="Ikeda M."/>
            <person name="Ikeno M."/>
            <person name="Ito K."/>
            <person name="Ito S."/>
            <person name="Ito T."/>
            <person name="Ito Y."/>
            <person name="Ito Y."/>
            <person name="Iwabuchi A."/>
            <person name="Kamiya K."/>
            <person name="Karasawa W."/>
            <person name="Kurita K."/>
            <person name="Katagiri S."/>
            <person name="Kikuta A."/>
            <person name="Kobayashi H."/>
            <person name="Kobayashi N."/>
            <person name="Machita K."/>
            <person name="Maehara T."/>
            <person name="Masukawa M."/>
            <person name="Mizubayashi T."/>
            <person name="Mukai Y."/>
            <person name="Nagasaki H."/>
            <person name="Nagata Y."/>
            <person name="Naito S."/>
            <person name="Nakashima M."/>
            <person name="Nakama Y."/>
            <person name="Nakamichi Y."/>
            <person name="Nakamura M."/>
            <person name="Meguro A."/>
            <person name="Negishi M."/>
            <person name="Ohta I."/>
            <person name="Ohta T."/>
            <person name="Okamoto M."/>
            <person name="Ono N."/>
            <person name="Saji S."/>
            <person name="Sakaguchi M."/>
            <person name="Sakai K."/>
            <person name="Shibata M."/>
            <person name="Shimokawa T."/>
            <person name="Song J."/>
            <person name="Takazaki Y."/>
            <person name="Terasawa K."/>
            <person name="Tsugane M."/>
            <person name="Tsuji K."/>
            <person name="Ueda S."/>
            <person name="Waki K."/>
            <person name="Yamagata H."/>
            <person name="Yamamoto M."/>
            <person name="Yamamoto S."/>
            <person name="Yamane H."/>
            <person name="Yoshiki S."/>
            <person name="Yoshihara R."/>
            <person name="Yukawa K."/>
            <person name="Zhong H."/>
            <person name="Yano M."/>
            <person name="Yuan Q."/>
            <person name="Ouyang S."/>
            <person name="Liu J."/>
            <person name="Jones K.M."/>
            <person name="Gansberger K."/>
            <person name="Moffat K."/>
            <person name="Hill J."/>
            <person name="Bera J."/>
            <person name="Fadrosh D."/>
            <person name="Jin S."/>
            <person name="Johri S."/>
            <person name="Kim M."/>
            <person name="Overton L."/>
            <person name="Reardon M."/>
            <person name="Tsitrin T."/>
            <person name="Vuong H."/>
            <person name="Weaver B."/>
            <person name="Ciecko A."/>
            <person name="Tallon L."/>
            <person name="Jackson J."/>
            <person name="Pai G."/>
            <person name="Aken S.V."/>
            <person name="Utterback T."/>
            <person name="Reidmuller S."/>
            <person name="Feldblyum T."/>
            <person name="Hsiao J."/>
            <person name="Zismann V."/>
            <person name="Iobst S."/>
            <person name="de Vazeille A.R."/>
            <person name="Buell C.R."/>
            <person name="Ying K."/>
            <person name="Li Y."/>
            <person name="Lu T."/>
            <person name="Huang Y."/>
            <person name="Zhao Q."/>
            <person name="Feng Q."/>
            <person name="Zhang L."/>
            <person name="Zhu J."/>
            <person name="Weng Q."/>
            <person name="Mu J."/>
            <person name="Lu Y."/>
            <person name="Fan D."/>
            <person name="Liu Y."/>
            <person name="Guan J."/>
            <person name="Zhang Y."/>
            <person name="Yu S."/>
            <person name="Liu X."/>
            <person name="Zhang Y."/>
            <person name="Hong G."/>
            <person name="Han B."/>
            <person name="Choisne N."/>
            <person name="Demange N."/>
            <person name="Orjeda G."/>
            <person name="Samain S."/>
            <person name="Cattolico L."/>
            <person name="Pelletier E."/>
            <person name="Couloux A."/>
            <person name="Segurens B."/>
            <person name="Wincker P."/>
            <person name="D'Hont A."/>
            <person name="Scarpelli C."/>
            <person name="Weissenbach J."/>
            <person name="Salanoubat M."/>
            <person name="Quetier F."/>
            <person name="Yu Y."/>
            <person name="Kim H.R."/>
            <person name="Rambo T."/>
            <person name="Currie J."/>
            <person name="Collura K."/>
            <person name="Luo M."/>
            <person name="Yang T."/>
            <person name="Ammiraju J.S.S."/>
            <person name="Engler F."/>
            <person name="Soderlund C."/>
            <person name="Wing R.A."/>
            <person name="Palmer L.E."/>
            <person name="de la Bastide M."/>
            <person name="Spiegel L."/>
            <person name="Nascimento L."/>
            <person name="Zutavern T."/>
            <person name="O'Shaughnessy A."/>
            <person name="Dike S."/>
            <person name="Dedhia N."/>
            <person name="Preston R."/>
            <person name="Balija V."/>
            <person name="McCombie W.R."/>
            <person name="Chow T."/>
            <person name="Chen H."/>
            <person name="Chung M."/>
            <person name="Chen C."/>
            <person name="Shaw J."/>
            <person name="Wu H."/>
            <person name="Hsiao K."/>
            <person name="Chao Y."/>
            <person name="Chu M."/>
            <person name="Cheng C."/>
            <person name="Hour A."/>
            <person name="Lee P."/>
            <person name="Lin S."/>
            <person name="Lin Y."/>
            <person name="Liou J."/>
            <person name="Liu S."/>
            <person name="Hsing Y."/>
            <person name="Raghuvanshi S."/>
            <person name="Mohanty A."/>
            <person name="Bharti A.K."/>
            <person name="Gaur A."/>
            <person name="Gupta V."/>
            <person name="Kumar D."/>
            <person name="Ravi V."/>
            <person name="Vij S."/>
            <person name="Kapur A."/>
            <person name="Khurana P."/>
            <person name="Khurana P."/>
            <person name="Khurana J.P."/>
            <person name="Tyagi A.K."/>
            <person name="Gaikwad K."/>
            <person name="Singh A."/>
            <person name="Dalal V."/>
            <person name="Srivastava S."/>
            <person name="Dixit A."/>
            <person name="Pal A.K."/>
            <person name="Ghazi I.A."/>
            <person name="Yadav M."/>
            <person name="Pandit A."/>
            <person name="Bhargava A."/>
            <person name="Sureshbabu K."/>
            <person name="Batra K."/>
            <person name="Sharma T.R."/>
            <person name="Mohapatra T."/>
            <person name="Singh N.K."/>
            <person name="Messing J."/>
            <person name="Nelson A.B."/>
            <person name="Fuks G."/>
            <person name="Kavchok S."/>
            <person name="Keizer G."/>
            <person name="Linton E."/>
            <person name="Llaca V."/>
            <person name="Song R."/>
            <person name="Tanyolac B."/>
            <person name="Young S."/>
            <person name="Ho-Il K."/>
            <person name="Hahn J.H."/>
            <person name="Sangsakoo G."/>
            <person name="Vanavichit A."/>
            <person name="de Mattos Luiz.A.T."/>
            <person name="Zimmer P.D."/>
            <person name="Malone G."/>
            <person name="Dellagostin O."/>
            <person name="de Oliveira A.C."/>
            <person name="Bevan M."/>
            <person name="Bancroft I."/>
            <person name="Minx P."/>
            <person name="Cordum H."/>
            <person name="Wilson R."/>
            <person name="Cheng Z."/>
            <person name="Jin W."/>
            <person name="Jiang J."/>
            <person name="Leong S.A."/>
            <person name="Iwama H."/>
            <person name="Gojobori T."/>
            <person name="Itoh T."/>
            <person name="Niimura Y."/>
            <person name="Fujii Y."/>
            <person name="Habara T."/>
            <person name="Sakai H."/>
            <person name="Sato Y."/>
            <person name="Wilson G."/>
            <person name="Kumar K."/>
            <person name="McCouch S."/>
            <person name="Juretic N."/>
            <person name="Hoen D."/>
            <person name="Wright S."/>
            <person name="Bruskiewich R."/>
            <person name="Bureau T."/>
            <person name="Miyao A."/>
            <person name="Hirochika H."/>
            <person name="Nishikawa T."/>
            <person name="Kadowaki K."/>
            <person name="Sugiura M."/>
            <person name="Burr B."/>
            <person name="Sasaki T."/>
        </authorList>
    </citation>
    <scope>NUCLEOTIDE SEQUENCE [LARGE SCALE GENOMIC DNA]</scope>
    <source>
        <strain evidence="2">cv. Nipponbare</strain>
    </source>
</reference>
<accession>A0A0P0Y1V4</accession>
<keyword evidence="2" id="KW-1185">Reference proteome</keyword>
<dbReference type="AlphaFoldDB" id="A0A0P0Y1V4"/>
<gene>
    <name evidence="1" type="ordered locus">Os11g0418650</name>
    <name evidence="1" type="ORF">OSNPB_110418650</name>
</gene>
<evidence type="ECO:0000313" key="2">
    <source>
        <dbReference type="Proteomes" id="UP000059680"/>
    </source>
</evidence>
<reference evidence="1 2" key="2">
    <citation type="journal article" date="2013" name="Plant Cell Physiol.">
        <title>Rice Annotation Project Database (RAP-DB): an integrative and interactive database for rice genomics.</title>
        <authorList>
            <person name="Sakai H."/>
            <person name="Lee S.S."/>
            <person name="Tanaka T."/>
            <person name="Numa H."/>
            <person name="Kim J."/>
            <person name="Kawahara Y."/>
            <person name="Wakimoto H."/>
            <person name="Yang C.C."/>
            <person name="Iwamoto M."/>
            <person name="Abe T."/>
            <person name="Yamada Y."/>
            <person name="Muto A."/>
            <person name="Inokuchi H."/>
            <person name="Ikemura T."/>
            <person name="Matsumoto T."/>
            <person name="Sasaki T."/>
            <person name="Itoh T."/>
        </authorList>
    </citation>
    <scope>NUCLEOTIDE SEQUENCE [LARGE SCALE GENOMIC DNA]</scope>
    <source>
        <strain evidence="2">cv. Nipponbare</strain>
    </source>
</reference>
<organism evidence="1 2">
    <name type="scientific">Oryza sativa subsp. japonica</name>
    <name type="common">Rice</name>
    <dbReference type="NCBI Taxonomy" id="39947"/>
    <lineage>
        <taxon>Eukaryota</taxon>
        <taxon>Viridiplantae</taxon>
        <taxon>Streptophyta</taxon>
        <taxon>Embryophyta</taxon>
        <taxon>Tracheophyta</taxon>
        <taxon>Spermatophyta</taxon>
        <taxon>Magnoliopsida</taxon>
        <taxon>Liliopsida</taxon>
        <taxon>Poales</taxon>
        <taxon>Poaceae</taxon>
        <taxon>BOP clade</taxon>
        <taxon>Oryzoideae</taxon>
        <taxon>Oryzeae</taxon>
        <taxon>Oryzinae</taxon>
        <taxon>Oryza</taxon>
        <taxon>Oryza sativa</taxon>
    </lineage>
</organism>
<dbReference type="PaxDb" id="39947-A0A0P0Y1V4"/>
<name>A0A0P0Y1V4_ORYSJ</name>
<dbReference type="InParanoid" id="A0A0P0Y1V4"/>
<dbReference type="Proteomes" id="UP000059680">
    <property type="component" value="Chromosome 11"/>
</dbReference>
<protein>
    <submittedName>
        <fullName evidence="1">Os11g0418650 protein</fullName>
    </submittedName>
</protein>
<proteinExistence type="predicted"/>